<evidence type="ECO:0000259" key="2">
    <source>
        <dbReference type="Pfam" id="PF13568"/>
    </source>
</evidence>
<feature type="signal peptide" evidence="1">
    <location>
        <begin position="1"/>
        <end position="19"/>
    </location>
</feature>
<evidence type="ECO:0000313" key="3">
    <source>
        <dbReference type="EMBL" id="SMO39828.1"/>
    </source>
</evidence>
<name>A0A521AYB4_9SPHI</name>
<dbReference type="InterPro" id="IPR025665">
    <property type="entry name" value="Beta-barrel_OMP_2"/>
</dbReference>
<evidence type="ECO:0000256" key="1">
    <source>
        <dbReference type="SAM" id="SignalP"/>
    </source>
</evidence>
<gene>
    <name evidence="3" type="ORF">SAMN06265350_101514</name>
</gene>
<keyword evidence="1" id="KW-0732">Signal</keyword>
<proteinExistence type="predicted"/>
<accession>A0A521AYB4</accession>
<dbReference type="Proteomes" id="UP000315971">
    <property type="component" value="Unassembled WGS sequence"/>
</dbReference>
<dbReference type="Pfam" id="PF13568">
    <property type="entry name" value="OMP_b-brl_2"/>
    <property type="match status" value="1"/>
</dbReference>
<feature type="domain" description="Outer membrane protein beta-barrel" evidence="2">
    <location>
        <begin position="19"/>
        <end position="177"/>
    </location>
</feature>
<reference evidence="3 4" key="1">
    <citation type="submission" date="2017-05" db="EMBL/GenBank/DDBJ databases">
        <authorList>
            <person name="Varghese N."/>
            <person name="Submissions S."/>
        </authorList>
    </citation>
    <scope>NUCLEOTIDE SEQUENCE [LARGE SCALE GENOMIC DNA]</scope>
    <source>
        <strain evidence="3 4">DSM 21342</strain>
    </source>
</reference>
<dbReference type="OrthoDB" id="753334at2"/>
<keyword evidence="4" id="KW-1185">Reference proteome</keyword>
<feature type="chain" id="PRO_5022243491" evidence="1">
    <location>
        <begin position="20"/>
        <end position="199"/>
    </location>
</feature>
<dbReference type="AlphaFoldDB" id="A0A521AYB4"/>
<evidence type="ECO:0000313" key="4">
    <source>
        <dbReference type="Proteomes" id="UP000315971"/>
    </source>
</evidence>
<organism evidence="3 4">
    <name type="scientific">Solitalea koreensis</name>
    <dbReference type="NCBI Taxonomy" id="543615"/>
    <lineage>
        <taxon>Bacteria</taxon>
        <taxon>Pseudomonadati</taxon>
        <taxon>Bacteroidota</taxon>
        <taxon>Sphingobacteriia</taxon>
        <taxon>Sphingobacteriales</taxon>
        <taxon>Sphingobacteriaceae</taxon>
        <taxon>Solitalea</taxon>
    </lineage>
</organism>
<protein>
    <submittedName>
        <fullName evidence="3">Outer membrane protein beta-barrel domain-containing protein</fullName>
    </submittedName>
</protein>
<dbReference type="EMBL" id="FXSZ01000001">
    <property type="protein sequence ID" value="SMO39828.1"/>
    <property type="molecule type" value="Genomic_DNA"/>
</dbReference>
<dbReference type="RefSeq" id="WP_142601177.1">
    <property type="nucleotide sequence ID" value="NZ_FXSZ01000001.1"/>
</dbReference>
<sequence length="199" mass="21561">MKKVLLLAVALFVGGVASAQKLEFGIKGGVNFTSASDIKFSDNLSTSFKNTSGNVTGWHLGVYSEIGVSILTFQPELLFAEKGFKSDQENGTVTVKYNYLDIPILVKFNPIPLVSIFSGPQVSIKLSDKISGPSDITSQINLNNLKDGDWGIVAGAGVKLSKLQIQGRYIWGLNDVTKEGASVDFKNQMFQISLGYKIF</sequence>